<evidence type="ECO:0000313" key="6">
    <source>
        <dbReference type="EMBL" id="OCI31484.1"/>
    </source>
</evidence>
<dbReference type="PANTHER" id="PTHR30055:SF146">
    <property type="entry name" value="HTH-TYPE TRANSCRIPTIONAL DUAL REGULATOR CECR"/>
    <property type="match status" value="1"/>
</dbReference>
<organism evidence="5 7">
    <name type="scientific">Oerskovia enterophila</name>
    <dbReference type="NCBI Taxonomy" id="43678"/>
    <lineage>
        <taxon>Bacteria</taxon>
        <taxon>Bacillati</taxon>
        <taxon>Actinomycetota</taxon>
        <taxon>Actinomycetes</taxon>
        <taxon>Micrococcales</taxon>
        <taxon>Cellulomonadaceae</taxon>
        <taxon>Oerskovia</taxon>
    </lineage>
</organism>
<evidence type="ECO:0000313" key="5">
    <source>
        <dbReference type="EMBL" id="KZM33443.1"/>
    </source>
</evidence>
<dbReference type="InterPro" id="IPR050109">
    <property type="entry name" value="HTH-type_TetR-like_transc_reg"/>
</dbReference>
<accession>A0A163PRT4</accession>
<dbReference type="PATRIC" id="fig|43678.3.peg.3931"/>
<keyword evidence="1 2" id="KW-0238">DNA-binding</keyword>
<feature type="compositionally biased region" description="Low complexity" evidence="3">
    <location>
        <begin position="9"/>
        <end position="22"/>
    </location>
</feature>
<evidence type="ECO:0000256" key="2">
    <source>
        <dbReference type="PROSITE-ProRule" id="PRU00335"/>
    </source>
</evidence>
<evidence type="ECO:0000313" key="7">
    <source>
        <dbReference type="Proteomes" id="UP000076447"/>
    </source>
</evidence>
<dbReference type="STRING" id="43678.OJAG_37620"/>
<evidence type="ECO:0000256" key="1">
    <source>
        <dbReference type="ARBA" id="ARBA00023125"/>
    </source>
</evidence>
<dbReference type="PROSITE" id="PS50977">
    <property type="entry name" value="HTH_TETR_2"/>
    <property type="match status" value="1"/>
</dbReference>
<dbReference type="AlphaFoldDB" id="A0A163PRT4"/>
<dbReference type="EMBL" id="LRIE01000085">
    <property type="protein sequence ID" value="KZM33443.1"/>
    <property type="molecule type" value="Genomic_DNA"/>
</dbReference>
<gene>
    <name evidence="6" type="ORF">OERS_17570</name>
    <name evidence="5" type="ORF">OJAG_37620</name>
</gene>
<proteinExistence type="predicted"/>
<dbReference type="GO" id="GO:0003700">
    <property type="term" value="F:DNA-binding transcription factor activity"/>
    <property type="evidence" value="ECO:0007669"/>
    <property type="project" value="TreeGrafter"/>
</dbReference>
<protein>
    <submittedName>
        <fullName evidence="5">Transcriptional regulator BetI</fullName>
    </submittedName>
</protein>
<dbReference type="InterPro" id="IPR001647">
    <property type="entry name" value="HTH_TetR"/>
</dbReference>
<feature type="DNA-binding region" description="H-T-H motif" evidence="2">
    <location>
        <begin position="45"/>
        <end position="64"/>
    </location>
</feature>
<evidence type="ECO:0000259" key="4">
    <source>
        <dbReference type="PROSITE" id="PS50977"/>
    </source>
</evidence>
<dbReference type="Proteomes" id="UP000093412">
    <property type="component" value="Unassembled WGS sequence"/>
</dbReference>
<dbReference type="InterPro" id="IPR009057">
    <property type="entry name" value="Homeodomain-like_sf"/>
</dbReference>
<dbReference type="SUPFAM" id="SSF46689">
    <property type="entry name" value="Homeodomain-like"/>
    <property type="match status" value="1"/>
</dbReference>
<evidence type="ECO:0000313" key="8">
    <source>
        <dbReference type="Proteomes" id="UP000093412"/>
    </source>
</evidence>
<dbReference type="SUPFAM" id="SSF48498">
    <property type="entry name" value="Tetracyclin repressor-like, C-terminal domain"/>
    <property type="match status" value="1"/>
</dbReference>
<reference evidence="5 7" key="1">
    <citation type="submission" date="2016-01" db="EMBL/GenBank/DDBJ databases">
        <title>Genome sequence of Oerskovia enterophila VJag, an agar and cellulose degrading bacterium.</title>
        <authorList>
            <person name="Poehlein A."/>
            <person name="Jag V."/>
            <person name="Bengelsdorf F."/>
            <person name="Duerre P."/>
            <person name="Daniel R."/>
        </authorList>
    </citation>
    <scope>NUCLEOTIDE SEQUENCE [LARGE SCALE GENOMIC DNA]</scope>
    <source>
        <strain evidence="5 7">VJag</strain>
    </source>
</reference>
<dbReference type="PANTHER" id="PTHR30055">
    <property type="entry name" value="HTH-TYPE TRANSCRIPTIONAL REGULATOR RUTR"/>
    <property type="match status" value="1"/>
</dbReference>
<sequence length="242" mass="25769">MRSAPSRTPAVDAAEPAADPSDLTARARIRDAALARFASEGFRVPLRTLAADAGVSAGLVIHHFGSKDGLRRACDEHVLVLIRENKRNVLGDETGSRGSPMDVLAQLSSVEEYGPVLGYVLRSLQEGGDLARSFVESMVEDAAAYIADGVAAGTIRPSLDETARAQYLVTQSLGTILLDLTLHPPTDPTDTGAIVRGYVDRMGLPSIELFTHGFLTDRTLLDAYLRYAEPPPDEQASAAPAS</sequence>
<keyword evidence="8" id="KW-1185">Reference proteome</keyword>
<evidence type="ECO:0000256" key="3">
    <source>
        <dbReference type="SAM" id="MobiDB-lite"/>
    </source>
</evidence>
<feature type="domain" description="HTH tetR-type" evidence="4">
    <location>
        <begin position="23"/>
        <end position="82"/>
    </location>
</feature>
<dbReference type="RefSeq" id="WP_068625466.1">
    <property type="nucleotide sequence ID" value="NZ_LRIE01000085.1"/>
</dbReference>
<name>A0A163PRT4_9CELL</name>
<dbReference type="InterPro" id="IPR041484">
    <property type="entry name" value="TetR_C_25"/>
</dbReference>
<dbReference type="Pfam" id="PF17933">
    <property type="entry name" value="TetR_C_25"/>
    <property type="match status" value="1"/>
</dbReference>
<dbReference type="InterPro" id="IPR036271">
    <property type="entry name" value="Tet_transcr_reg_TetR-rel_C_sf"/>
</dbReference>
<comment type="caution">
    <text evidence="5">The sequence shown here is derived from an EMBL/GenBank/DDBJ whole genome shotgun (WGS) entry which is preliminary data.</text>
</comment>
<dbReference type="Proteomes" id="UP000076447">
    <property type="component" value="Unassembled WGS sequence"/>
</dbReference>
<dbReference type="OrthoDB" id="3403733at2"/>
<dbReference type="GO" id="GO:0000976">
    <property type="term" value="F:transcription cis-regulatory region binding"/>
    <property type="evidence" value="ECO:0007669"/>
    <property type="project" value="TreeGrafter"/>
</dbReference>
<dbReference type="Pfam" id="PF00440">
    <property type="entry name" value="TetR_N"/>
    <property type="match status" value="1"/>
</dbReference>
<dbReference type="PRINTS" id="PR00455">
    <property type="entry name" value="HTHTETR"/>
</dbReference>
<dbReference type="EMBL" id="MAQA01000017">
    <property type="protein sequence ID" value="OCI31484.1"/>
    <property type="molecule type" value="Genomic_DNA"/>
</dbReference>
<reference evidence="6 8" key="2">
    <citation type="submission" date="2016-06" db="EMBL/GenBank/DDBJ databases">
        <title>Genome sequence of Oerskovia enterophila DSM 43852.</title>
        <authorList>
            <person name="Poehlein A."/>
            <person name="Jag V."/>
            <person name="Bengelsdorf F.R."/>
            <person name="Daniel R."/>
            <person name="Duerre P."/>
        </authorList>
    </citation>
    <scope>NUCLEOTIDE SEQUENCE [LARGE SCALE GENOMIC DNA]</scope>
    <source>
        <strain evidence="6 8">DSM 43852</strain>
    </source>
</reference>
<dbReference type="Gene3D" id="1.10.357.10">
    <property type="entry name" value="Tetracycline Repressor, domain 2"/>
    <property type="match status" value="1"/>
</dbReference>
<feature type="region of interest" description="Disordered" evidence="3">
    <location>
        <begin position="1"/>
        <end position="22"/>
    </location>
</feature>